<feature type="region of interest" description="Disordered" evidence="1">
    <location>
        <begin position="36"/>
        <end position="67"/>
    </location>
</feature>
<evidence type="ECO:0000313" key="3">
    <source>
        <dbReference type="Proteomes" id="UP000310108"/>
    </source>
</evidence>
<evidence type="ECO:0000313" key="2">
    <source>
        <dbReference type="EMBL" id="TKW53679.1"/>
    </source>
</evidence>
<feature type="compositionally biased region" description="Polar residues" evidence="1">
    <location>
        <begin position="1"/>
        <end position="14"/>
    </location>
</feature>
<gene>
    <name evidence="2" type="ORF">CTA1_5505</name>
</gene>
<name>A0A4U6XEI2_9PEZI</name>
<dbReference type="Proteomes" id="UP000310108">
    <property type="component" value="Unassembled WGS sequence"/>
</dbReference>
<proteinExistence type="predicted"/>
<comment type="caution">
    <text evidence="2">The sequence shown here is derived from an EMBL/GenBank/DDBJ whole genome shotgun (WGS) entry which is preliminary data.</text>
</comment>
<feature type="region of interest" description="Disordered" evidence="1">
    <location>
        <begin position="1"/>
        <end position="22"/>
    </location>
</feature>
<dbReference type="EMBL" id="PJEX01000173">
    <property type="protein sequence ID" value="TKW53679.1"/>
    <property type="molecule type" value="Genomic_DNA"/>
</dbReference>
<organism evidence="2 3">
    <name type="scientific">Colletotrichum tanaceti</name>
    <dbReference type="NCBI Taxonomy" id="1306861"/>
    <lineage>
        <taxon>Eukaryota</taxon>
        <taxon>Fungi</taxon>
        <taxon>Dikarya</taxon>
        <taxon>Ascomycota</taxon>
        <taxon>Pezizomycotina</taxon>
        <taxon>Sordariomycetes</taxon>
        <taxon>Hypocreomycetidae</taxon>
        <taxon>Glomerellales</taxon>
        <taxon>Glomerellaceae</taxon>
        <taxon>Colletotrichum</taxon>
        <taxon>Colletotrichum destructivum species complex</taxon>
    </lineage>
</organism>
<dbReference type="AlphaFoldDB" id="A0A4U6XEI2"/>
<accession>A0A4U6XEI2</accession>
<sequence>MERFGSGSNVSEQRSGCGHPTERFAKQGAACEVSTLAHSSAAGSGPWGPQGNDDGLPELQLVVPRVD</sequence>
<evidence type="ECO:0000256" key="1">
    <source>
        <dbReference type="SAM" id="MobiDB-lite"/>
    </source>
</evidence>
<keyword evidence="3" id="KW-1185">Reference proteome</keyword>
<reference evidence="2 3" key="1">
    <citation type="journal article" date="2019" name="PLoS ONE">
        <title>Comparative genome analysis indicates high evolutionary potential of pathogenicity genes in Colletotrichum tanaceti.</title>
        <authorList>
            <person name="Lelwala R.V."/>
            <person name="Korhonen P.K."/>
            <person name="Young N.D."/>
            <person name="Scott J.B."/>
            <person name="Ades P.A."/>
            <person name="Gasser R.B."/>
            <person name="Taylor P.W.J."/>
        </authorList>
    </citation>
    <scope>NUCLEOTIDE SEQUENCE [LARGE SCALE GENOMIC DNA]</scope>
    <source>
        <strain evidence="2">BRIP57314</strain>
    </source>
</reference>
<protein>
    <submittedName>
        <fullName evidence="2">Uncharacterized protein</fullName>
    </submittedName>
</protein>